<keyword evidence="6" id="KW-1185">Reference proteome</keyword>
<accession>A0AA37PHX7</accession>
<organism evidence="5 6">
    <name type="scientific">Colletotrichum spaethianum</name>
    <dbReference type="NCBI Taxonomy" id="700344"/>
    <lineage>
        <taxon>Eukaryota</taxon>
        <taxon>Fungi</taxon>
        <taxon>Dikarya</taxon>
        <taxon>Ascomycota</taxon>
        <taxon>Pezizomycotina</taxon>
        <taxon>Sordariomycetes</taxon>
        <taxon>Hypocreomycetidae</taxon>
        <taxon>Glomerellales</taxon>
        <taxon>Glomerellaceae</taxon>
        <taxon>Colletotrichum</taxon>
        <taxon>Colletotrichum spaethianum species complex</taxon>
    </lineage>
</organism>
<keyword evidence="4" id="KW-0539">Nucleus</keyword>
<evidence type="ECO:0000313" key="5">
    <source>
        <dbReference type="EMBL" id="GKT52631.1"/>
    </source>
</evidence>
<dbReference type="CDD" id="cd12148">
    <property type="entry name" value="fungal_TF_MHR"/>
    <property type="match status" value="1"/>
</dbReference>
<dbReference type="AlphaFoldDB" id="A0AA37PHX7"/>
<evidence type="ECO:0000256" key="1">
    <source>
        <dbReference type="ARBA" id="ARBA00004123"/>
    </source>
</evidence>
<evidence type="ECO:0000256" key="2">
    <source>
        <dbReference type="ARBA" id="ARBA00022723"/>
    </source>
</evidence>
<dbReference type="GO" id="GO:0005634">
    <property type="term" value="C:nucleus"/>
    <property type="evidence" value="ECO:0007669"/>
    <property type="project" value="UniProtKB-SubCell"/>
</dbReference>
<sequence length="309" mass="34470">MPHRFSSAYHGMPRLIRDQDVDTDLPSRVDHDQVSRERVAFPLPGERTQVDTALCMFKLAVIVGKALEKLYSTTRRRGGVTKVNQLQAELTMWKRMLPIDKVADPEDDGVDLPPIASTNTFEVMFLRAAFYNATVHVHRPALAFTTADPQFNASLLACGRASAELIRLTATSVFDSNIDAPQQGIEAIAIVHLYPNGLHMLWQAGLTLLFARWKGQPIASDEEDEDLVKTCAETLKQLRADDARGYIAQCADVLDVLRKKTFSAKDTQQPVLDQLQWNVWDWPMASALELANTLDAMPLDVQFEPGLGL</sequence>
<name>A0AA37PHX7_9PEZI</name>
<evidence type="ECO:0000256" key="3">
    <source>
        <dbReference type="ARBA" id="ARBA00023125"/>
    </source>
</evidence>
<dbReference type="GeneID" id="73333614"/>
<evidence type="ECO:0000313" key="6">
    <source>
        <dbReference type="Proteomes" id="UP001055115"/>
    </source>
</evidence>
<dbReference type="PANTHER" id="PTHR46910">
    <property type="entry name" value="TRANSCRIPTION FACTOR PDR1"/>
    <property type="match status" value="1"/>
</dbReference>
<dbReference type="GO" id="GO:0003700">
    <property type="term" value="F:DNA-binding transcription factor activity"/>
    <property type="evidence" value="ECO:0007669"/>
    <property type="project" value="InterPro"/>
</dbReference>
<dbReference type="GO" id="GO:0003677">
    <property type="term" value="F:DNA binding"/>
    <property type="evidence" value="ECO:0007669"/>
    <property type="project" value="UniProtKB-KW"/>
</dbReference>
<reference evidence="5 6" key="1">
    <citation type="submission" date="2022-03" db="EMBL/GenBank/DDBJ databases">
        <title>Genome data of Colletotrichum spp.</title>
        <authorList>
            <person name="Utami Y.D."/>
            <person name="Hiruma K."/>
        </authorList>
    </citation>
    <scope>NUCLEOTIDE SEQUENCE [LARGE SCALE GENOMIC DNA]</scope>
    <source>
        <strain evidence="5 6">MAFF 239500</strain>
    </source>
</reference>
<evidence type="ECO:0000256" key="4">
    <source>
        <dbReference type="ARBA" id="ARBA00023242"/>
    </source>
</evidence>
<keyword evidence="3" id="KW-0238">DNA-binding</keyword>
<dbReference type="RefSeq" id="XP_049134981.1">
    <property type="nucleotide sequence ID" value="XM_049279024.1"/>
</dbReference>
<comment type="subcellular location">
    <subcellularLocation>
        <location evidence="1">Nucleus</location>
    </subcellularLocation>
</comment>
<gene>
    <name evidence="5" type="ORF">ColSpa_12812</name>
</gene>
<dbReference type="Proteomes" id="UP001055115">
    <property type="component" value="Unassembled WGS sequence"/>
</dbReference>
<dbReference type="InterPro" id="IPR050987">
    <property type="entry name" value="AtrR-like"/>
</dbReference>
<comment type="caution">
    <text evidence="5">The sequence shown here is derived from an EMBL/GenBank/DDBJ whole genome shotgun (WGS) entry which is preliminary data.</text>
</comment>
<dbReference type="PANTHER" id="PTHR46910:SF3">
    <property type="entry name" value="HALOTOLERANCE PROTEIN 9-RELATED"/>
    <property type="match status" value="1"/>
</dbReference>
<keyword evidence="2" id="KW-0479">Metal-binding</keyword>
<dbReference type="GO" id="GO:0046872">
    <property type="term" value="F:metal ion binding"/>
    <property type="evidence" value="ECO:0007669"/>
    <property type="project" value="UniProtKB-KW"/>
</dbReference>
<dbReference type="EMBL" id="BQXU01000075">
    <property type="protein sequence ID" value="GKT52631.1"/>
    <property type="molecule type" value="Genomic_DNA"/>
</dbReference>
<protein>
    <submittedName>
        <fullName evidence="5">Transcriptional activator protein DAL81</fullName>
    </submittedName>
</protein>
<proteinExistence type="predicted"/>